<dbReference type="Pfam" id="PF13670">
    <property type="entry name" value="PepSY_2"/>
    <property type="match status" value="2"/>
</dbReference>
<protein>
    <recommendedName>
        <fullName evidence="2">PepSY domain-containing protein</fullName>
    </recommendedName>
</protein>
<evidence type="ECO:0000256" key="1">
    <source>
        <dbReference type="SAM" id="SignalP"/>
    </source>
</evidence>
<feature type="domain" description="PepSY" evidence="2">
    <location>
        <begin position="101"/>
        <end position="147"/>
    </location>
</feature>
<keyword evidence="1" id="KW-0732">Signal</keyword>
<evidence type="ECO:0000313" key="3">
    <source>
        <dbReference type="EMBL" id="GMG84529.1"/>
    </source>
</evidence>
<feature type="chain" id="PRO_5047008582" description="PepSY domain-containing protein" evidence="1">
    <location>
        <begin position="22"/>
        <end position="153"/>
    </location>
</feature>
<name>A0ABQ6LMU4_9RHOB</name>
<accession>A0ABQ6LMU4</accession>
<keyword evidence="4" id="KW-1185">Reference proteome</keyword>
<feature type="signal peptide" evidence="1">
    <location>
        <begin position="1"/>
        <end position="21"/>
    </location>
</feature>
<dbReference type="EMBL" id="BSYI01000037">
    <property type="protein sequence ID" value="GMG84529.1"/>
    <property type="molecule type" value="Genomic_DNA"/>
</dbReference>
<feature type="domain" description="PepSY" evidence="2">
    <location>
        <begin position="6"/>
        <end position="82"/>
    </location>
</feature>
<dbReference type="RefSeq" id="WP_285673572.1">
    <property type="nucleotide sequence ID" value="NZ_BSYI01000037.1"/>
</dbReference>
<comment type="caution">
    <text evidence="3">The sequence shown here is derived from an EMBL/GenBank/DDBJ whole genome shotgun (WGS) entry which is preliminary data.</text>
</comment>
<sequence>MTRSIFVAAVLAALTSPAAFAVEPAQGARLGTGPGEISAALGESGYALTKFARENGRIALIAVKDGLRVEAYLDAESGAVTRLESRGRRGPWPLPGVDDGALRAQLEADGYRIVEYERERGRIEVRADRAGRRWELKIDPRDGRIAEIEAEDD</sequence>
<evidence type="ECO:0000313" key="4">
    <source>
        <dbReference type="Proteomes" id="UP001239909"/>
    </source>
</evidence>
<evidence type="ECO:0000259" key="2">
    <source>
        <dbReference type="Pfam" id="PF13670"/>
    </source>
</evidence>
<dbReference type="Proteomes" id="UP001239909">
    <property type="component" value="Unassembled WGS sequence"/>
</dbReference>
<gene>
    <name evidence="3" type="ORF">LNKW23_37450</name>
</gene>
<organism evidence="3 4">
    <name type="scientific">Paralimibaculum aggregatum</name>
    <dbReference type="NCBI Taxonomy" id="3036245"/>
    <lineage>
        <taxon>Bacteria</taxon>
        <taxon>Pseudomonadati</taxon>
        <taxon>Pseudomonadota</taxon>
        <taxon>Alphaproteobacteria</taxon>
        <taxon>Rhodobacterales</taxon>
        <taxon>Paracoccaceae</taxon>
        <taxon>Paralimibaculum</taxon>
    </lineage>
</organism>
<proteinExistence type="predicted"/>
<reference evidence="3 4" key="1">
    <citation type="submission" date="2023-04" db="EMBL/GenBank/DDBJ databases">
        <title>Marinoamorphus aggregata gen. nov., sp. Nov., isolate from tissue of brittle star Ophioplocus japonicus.</title>
        <authorList>
            <person name="Kawano K."/>
            <person name="Sawayama S."/>
            <person name="Nakagawa S."/>
        </authorList>
    </citation>
    <scope>NUCLEOTIDE SEQUENCE [LARGE SCALE GENOMIC DNA]</scope>
    <source>
        <strain evidence="3 4">NKW23</strain>
    </source>
</reference>
<dbReference type="InterPro" id="IPR025711">
    <property type="entry name" value="PepSY"/>
</dbReference>